<name>A0A816TRF4_9BILA</name>
<dbReference type="SUPFAM" id="SSF56672">
    <property type="entry name" value="DNA/RNA polymerases"/>
    <property type="match status" value="1"/>
</dbReference>
<dbReference type="InterPro" id="IPR043502">
    <property type="entry name" value="DNA/RNA_pol_sf"/>
</dbReference>
<protein>
    <recommendedName>
        <fullName evidence="5">Reverse transcriptase domain-containing protein</fullName>
    </recommendedName>
</protein>
<evidence type="ECO:0000256" key="2">
    <source>
        <dbReference type="ARBA" id="ARBA00022884"/>
    </source>
</evidence>
<reference evidence="6" key="1">
    <citation type="submission" date="2021-02" db="EMBL/GenBank/DDBJ databases">
        <authorList>
            <person name="Nowell W R."/>
        </authorList>
    </citation>
    <scope>NUCLEOTIDE SEQUENCE</scope>
</reference>
<dbReference type="GO" id="GO:0006508">
    <property type="term" value="P:proteolysis"/>
    <property type="evidence" value="ECO:0007669"/>
    <property type="project" value="InterPro"/>
</dbReference>
<evidence type="ECO:0000256" key="1">
    <source>
        <dbReference type="ARBA" id="ARBA00022842"/>
    </source>
</evidence>
<dbReference type="CDD" id="cd00303">
    <property type="entry name" value="retropepsin_like"/>
    <property type="match status" value="1"/>
</dbReference>
<keyword evidence="3" id="KW-0229">DNA integration</keyword>
<dbReference type="PANTHER" id="PTHR33064">
    <property type="entry name" value="POL PROTEIN"/>
    <property type="match status" value="1"/>
</dbReference>
<dbReference type="InterPro" id="IPR021109">
    <property type="entry name" value="Peptidase_aspartic_dom_sf"/>
</dbReference>
<comment type="caution">
    <text evidence="6">The sequence shown here is derived from an EMBL/GenBank/DDBJ whole genome shotgun (WGS) entry which is preliminary data.</text>
</comment>
<dbReference type="SUPFAM" id="SSF50630">
    <property type="entry name" value="Acid proteases"/>
    <property type="match status" value="1"/>
</dbReference>
<organism evidence="6 7">
    <name type="scientific">Rotaria magnacalcarata</name>
    <dbReference type="NCBI Taxonomy" id="392030"/>
    <lineage>
        <taxon>Eukaryota</taxon>
        <taxon>Metazoa</taxon>
        <taxon>Spiralia</taxon>
        <taxon>Gnathifera</taxon>
        <taxon>Rotifera</taxon>
        <taxon>Eurotatoria</taxon>
        <taxon>Bdelloidea</taxon>
        <taxon>Philodinida</taxon>
        <taxon>Philodinidae</taxon>
        <taxon>Rotaria</taxon>
    </lineage>
</organism>
<dbReference type="AlphaFoldDB" id="A0A816TRF4"/>
<dbReference type="EMBL" id="CAJNRG010008447">
    <property type="protein sequence ID" value="CAF2104422.1"/>
    <property type="molecule type" value="Genomic_DNA"/>
</dbReference>
<dbReference type="InterPro" id="IPR000477">
    <property type="entry name" value="RT_dom"/>
</dbReference>
<dbReference type="InterPro" id="IPR043128">
    <property type="entry name" value="Rev_trsase/Diguanyl_cyclase"/>
</dbReference>
<feature type="non-terminal residue" evidence="6">
    <location>
        <position position="1"/>
    </location>
</feature>
<dbReference type="Gene3D" id="2.40.70.10">
    <property type="entry name" value="Acid Proteases"/>
    <property type="match status" value="1"/>
</dbReference>
<evidence type="ECO:0000256" key="3">
    <source>
        <dbReference type="ARBA" id="ARBA00022908"/>
    </source>
</evidence>
<proteinExistence type="predicted"/>
<dbReference type="InterPro" id="IPR001969">
    <property type="entry name" value="Aspartic_peptidase_AS"/>
</dbReference>
<dbReference type="GO" id="GO:0004190">
    <property type="term" value="F:aspartic-type endopeptidase activity"/>
    <property type="evidence" value="ECO:0007669"/>
    <property type="project" value="InterPro"/>
</dbReference>
<dbReference type="FunFam" id="3.30.70.270:FF:000020">
    <property type="entry name" value="Transposon Tf2-6 polyprotein-like Protein"/>
    <property type="match status" value="1"/>
</dbReference>
<dbReference type="InterPro" id="IPR041577">
    <property type="entry name" value="RT_RNaseH_2"/>
</dbReference>
<evidence type="ECO:0000313" key="6">
    <source>
        <dbReference type="EMBL" id="CAF2104422.1"/>
    </source>
</evidence>
<dbReference type="Proteomes" id="UP000663887">
    <property type="component" value="Unassembled WGS sequence"/>
</dbReference>
<keyword evidence="2" id="KW-0694">RNA-binding</keyword>
<feature type="region of interest" description="Disordered" evidence="4">
    <location>
        <begin position="303"/>
        <end position="324"/>
    </location>
</feature>
<evidence type="ECO:0000256" key="4">
    <source>
        <dbReference type="SAM" id="MobiDB-lite"/>
    </source>
</evidence>
<feature type="domain" description="Reverse transcriptase" evidence="5">
    <location>
        <begin position="666"/>
        <end position="845"/>
    </location>
</feature>
<dbReference type="Pfam" id="PF17919">
    <property type="entry name" value="RT_RNaseH_2"/>
    <property type="match status" value="1"/>
</dbReference>
<evidence type="ECO:0000313" key="7">
    <source>
        <dbReference type="Proteomes" id="UP000663887"/>
    </source>
</evidence>
<evidence type="ECO:0000259" key="5">
    <source>
        <dbReference type="PROSITE" id="PS50878"/>
    </source>
</evidence>
<dbReference type="PROSITE" id="PS50878">
    <property type="entry name" value="RT_POL"/>
    <property type="match status" value="1"/>
</dbReference>
<gene>
    <name evidence="6" type="ORF">XDN619_LOCUS19394</name>
</gene>
<dbReference type="Gene3D" id="3.10.10.10">
    <property type="entry name" value="HIV Type 1 Reverse Transcriptase, subunit A, domain 1"/>
    <property type="match status" value="1"/>
</dbReference>
<dbReference type="Pfam" id="PF00078">
    <property type="entry name" value="RVT_1"/>
    <property type="match status" value="1"/>
</dbReference>
<dbReference type="PROSITE" id="PS00141">
    <property type="entry name" value="ASP_PROTEASE"/>
    <property type="match status" value="1"/>
</dbReference>
<dbReference type="Gene3D" id="3.30.70.270">
    <property type="match status" value="2"/>
</dbReference>
<keyword evidence="1" id="KW-0460">Magnesium</keyword>
<sequence length="955" mass="108227">MVITRSQHRQLFVQEVQRLSLIEMEPADISTSSRSTIYRPVFTSSMEEQFMSTLAKEQVKTLTKFSGSDSEDVILWLKNVEEVFDRALIQPSNKYLAIQSYLTDAALKWFRFNKSNIPDWSSFTIAIVKPYQPSLHQTLLKMEQRHQLPGESVMEYYYDKLQLCTQADPNMSSAMVIHYLTKGLSDLLLPHVIRRHPGTPNDFLNIAQDEERILFTLNGLSYASTNEPGHYLNEDIQMDRLVNVVKHPINVHDRSFNQQHHQTLPPPLMNLPTTPWPSSVRRPYSHHRLSTSTSRQCYACSEYQDGGTSTKKKKPSLPSSSSSIYVPVNHKPTMILVDTGAAISLIHDNTLSTMRHKPIVSCSLNEVHTANSGFISLLGIVKLTVQINHLDTQVDAYVTRDLICPMILGRDWIQQNYVNINFCTNRIYLYNGLASAPLLPIPRSEPVIMSLSDSIVIPPFHQQFFYGYVPINSLNDALFTPNIALQHGRMVLLPHSLLHIRDNRGVISIINNTRHSKLIPRNTPLGFVSSSTTTADLNVITTALMNFPDFSSSSPSSLSCNHCGVHFSTELTLYDHLFYCCNKDFTCTTQNITPLVQHIDDPVKRIKVYLMLHHYYQLFDDSCLQGITCSPQCAINTHSQAPLAEHPRRVSHLNREIINNEVKKLLANGIIEPSNSPWASPVVIVKKSDGSPRFCIDYRRLNSITQKDVYPLPRIDDVIERLNGSHIFSKLDLRSGYFQGPLAPDERAKTAFTTPDGLWEFTRLPQGLKNSPSVFQRLMNQTLGSLRWDICLAYLDDIVVYSPSFDRHLLDVKQVCQALHASNFKLNYNKCAFFQREISFLGHKVNADGCSPTDDNIRSIVQFPTPQSSKAAHSFLQMVGFYRKFISRFAQISAPLNKFTCKGFPFIWTETEQSAFNQLKDAITSPAVLILPDPSQPYIIRTDASSSIAGYFFSA</sequence>
<dbReference type="InterPro" id="IPR051320">
    <property type="entry name" value="Viral_Replic_Matur_Polypro"/>
</dbReference>
<dbReference type="Pfam" id="PF13975">
    <property type="entry name" value="gag-asp_proteas"/>
    <property type="match status" value="1"/>
</dbReference>
<accession>A0A816TRF4</accession>
<dbReference type="GO" id="GO:0015074">
    <property type="term" value="P:DNA integration"/>
    <property type="evidence" value="ECO:0007669"/>
    <property type="project" value="UniProtKB-KW"/>
</dbReference>
<dbReference type="PANTHER" id="PTHR33064:SF37">
    <property type="entry name" value="RIBONUCLEASE H"/>
    <property type="match status" value="1"/>
</dbReference>
<dbReference type="CDD" id="cd01647">
    <property type="entry name" value="RT_LTR"/>
    <property type="match status" value="1"/>
</dbReference>
<dbReference type="GO" id="GO:0003723">
    <property type="term" value="F:RNA binding"/>
    <property type="evidence" value="ECO:0007669"/>
    <property type="project" value="UniProtKB-KW"/>
</dbReference>